<evidence type="ECO:0000256" key="1">
    <source>
        <dbReference type="SAM" id="MobiDB-lite"/>
    </source>
</evidence>
<protein>
    <submittedName>
        <fullName evidence="2">Uncharacterized protein</fullName>
    </submittedName>
</protein>
<dbReference type="AlphaFoldDB" id="A0A9P1NYP4"/>
<evidence type="ECO:0000313" key="2">
    <source>
        <dbReference type="EMBL" id="CDM95334.1"/>
    </source>
</evidence>
<keyword evidence="3" id="KW-1185">Reference proteome</keyword>
<sequence>MGEVGTQRLTQAARAAPICTVGPCRPRVNPEAMVIMVLISLTTATRRSREVLIPPRAALTWGIPLPAASGAMRSTRKPDNSPPTTPNMGKNSQAEKWAEPWTRQDPNHPAPVLRKKAAIPEINPIKPASKMASLWEPPIMDLARLWN</sequence>
<evidence type="ECO:0000313" key="3">
    <source>
        <dbReference type="Proteomes" id="UP000032946"/>
    </source>
</evidence>
<reference evidence="2 3" key="1">
    <citation type="submission" date="2014-02" db="EMBL/GenBank/DDBJ databases">
        <authorList>
            <person name="Genoscope - CEA"/>
        </authorList>
    </citation>
    <scope>NUCLEOTIDE SEQUENCE [LARGE SCALE GENOMIC DNA]</scope>
    <source>
        <strain evidence="2 3">PCC 8005</strain>
    </source>
</reference>
<name>A0A9P1NYP4_9CYAN</name>
<gene>
    <name evidence="2" type="ORF">ARTHRO_30602</name>
</gene>
<accession>A0A9P1NYP4</accession>
<dbReference type="Proteomes" id="UP000032946">
    <property type="component" value="Chromosome"/>
</dbReference>
<feature type="region of interest" description="Disordered" evidence="1">
    <location>
        <begin position="68"/>
        <end position="115"/>
    </location>
</feature>
<dbReference type="EMBL" id="FO818640">
    <property type="protein sequence ID" value="CDM95334.1"/>
    <property type="molecule type" value="Genomic_DNA"/>
</dbReference>
<proteinExistence type="predicted"/>
<organism evidence="2 3">
    <name type="scientific">Limnospira indica PCC 8005</name>
    <dbReference type="NCBI Taxonomy" id="376219"/>
    <lineage>
        <taxon>Bacteria</taxon>
        <taxon>Bacillati</taxon>
        <taxon>Cyanobacteriota</taxon>
        <taxon>Cyanophyceae</taxon>
        <taxon>Oscillatoriophycideae</taxon>
        <taxon>Oscillatoriales</taxon>
        <taxon>Sirenicapillariaceae</taxon>
        <taxon>Limnospira</taxon>
    </lineage>
</organism>